<evidence type="ECO:0000313" key="3">
    <source>
        <dbReference type="Proteomes" id="UP000826651"/>
    </source>
</evidence>
<dbReference type="RefSeq" id="WP_308116668.1">
    <property type="nucleotide sequence ID" value="NZ_JAGSHT010000019.1"/>
</dbReference>
<accession>A0ABS7SFE3</accession>
<feature type="region of interest" description="Disordered" evidence="1">
    <location>
        <begin position="59"/>
        <end position="113"/>
    </location>
</feature>
<keyword evidence="3" id="KW-1185">Reference proteome</keyword>
<gene>
    <name evidence="2" type="ORF">KCQ71_20000</name>
</gene>
<evidence type="ECO:0000256" key="1">
    <source>
        <dbReference type="SAM" id="MobiDB-lite"/>
    </source>
</evidence>
<organism evidence="2 3">
    <name type="scientific">Occultella gossypii</name>
    <dbReference type="NCBI Taxonomy" id="2800820"/>
    <lineage>
        <taxon>Bacteria</taxon>
        <taxon>Bacillati</taxon>
        <taxon>Actinomycetota</taxon>
        <taxon>Actinomycetes</taxon>
        <taxon>Micrococcales</taxon>
        <taxon>Ruaniaceae</taxon>
        <taxon>Occultella</taxon>
    </lineage>
</organism>
<evidence type="ECO:0000313" key="2">
    <source>
        <dbReference type="EMBL" id="MBZ2198445.1"/>
    </source>
</evidence>
<name>A0ABS7SFE3_9MICO</name>
<sequence length="176" mass="19229">MVASLQVILVVRRYRVIFRFSRRSDIRPFQNFFKRREVLDKLRSTSLLLVTAVDAPSLGGVADAGPPTSRAPNASRWRTRQSASASDCRMPAVPPKTRSSRVRATTDDGPHAAAGLADEVSHGPVELDLAPAVRPLPELVLESGHVGAAPEVRATTRNASDIGAEQNRVDLWRRSE</sequence>
<reference evidence="2 3" key="1">
    <citation type="submission" date="2021-04" db="EMBL/GenBank/DDBJ databases">
        <title>Ruania sp. nov., isolated from sandy soil of mangrove forest.</title>
        <authorList>
            <person name="Ge X."/>
            <person name="Huang R."/>
            <person name="Liu W."/>
        </authorList>
    </citation>
    <scope>NUCLEOTIDE SEQUENCE [LARGE SCALE GENOMIC DNA]</scope>
    <source>
        <strain evidence="2 3">N2-46</strain>
    </source>
</reference>
<dbReference type="Proteomes" id="UP000826651">
    <property type="component" value="Unassembled WGS sequence"/>
</dbReference>
<protein>
    <submittedName>
        <fullName evidence="2">Uncharacterized protein</fullName>
    </submittedName>
</protein>
<proteinExistence type="predicted"/>
<comment type="caution">
    <text evidence="2">The sequence shown here is derived from an EMBL/GenBank/DDBJ whole genome shotgun (WGS) entry which is preliminary data.</text>
</comment>
<dbReference type="EMBL" id="JAGSHT010000019">
    <property type="protein sequence ID" value="MBZ2198445.1"/>
    <property type="molecule type" value="Genomic_DNA"/>
</dbReference>